<gene>
    <name evidence="3" type="ORF">GCM10011444_14480</name>
</gene>
<protein>
    <recommendedName>
        <fullName evidence="5">DUF349 domain-containing protein</fullName>
    </recommendedName>
</protein>
<evidence type="ECO:0000256" key="1">
    <source>
        <dbReference type="SAM" id="Coils"/>
    </source>
</evidence>
<comment type="caution">
    <text evidence="3">The sequence shown here is derived from an EMBL/GenBank/DDBJ whole genome shotgun (WGS) entry which is preliminary data.</text>
</comment>
<feature type="compositionally biased region" description="Basic and acidic residues" evidence="2">
    <location>
        <begin position="30"/>
        <end position="40"/>
    </location>
</feature>
<feature type="compositionally biased region" description="Acidic residues" evidence="2">
    <location>
        <begin position="66"/>
        <end position="78"/>
    </location>
</feature>
<evidence type="ECO:0008006" key="5">
    <source>
        <dbReference type="Google" id="ProtNLM"/>
    </source>
</evidence>
<evidence type="ECO:0000313" key="4">
    <source>
        <dbReference type="Proteomes" id="UP000624701"/>
    </source>
</evidence>
<keyword evidence="4" id="KW-1185">Reference proteome</keyword>
<dbReference type="EMBL" id="BMDQ01000001">
    <property type="protein sequence ID" value="GGI57139.1"/>
    <property type="molecule type" value="Genomic_DNA"/>
</dbReference>
<dbReference type="Proteomes" id="UP000624701">
    <property type="component" value="Unassembled WGS sequence"/>
</dbReference>
<dbReference type="InterPro" id="IPR007139">
    <property type="entry name" value="DUF349"/>
</dbReference>
<evidence type="ECO:0000313" key="3">
    <source>
        <dbReference type="EMBL" id="GGI57139.1"/>
    </source>
</evidence>
<dbReference type="RefSeq" id="WP_188374018.1">
    <property type="nucleotide sequence ID" value="NZ_BMDQ01000001.1"/>
</dbReference>
<accession>A0ABQ2BX99</accession>
<organism evidence="3 4">
    <name type="scientific">Winogradskyella haliclonae</name>
    <dbReference type="NCBI Taxonomy" id="2048558"/>
    <lineage>
        <taxon>Bacteria</taxon>
        <taxon>Pseudomonadati</taxon>
        <taxon>Bacteroidota</taxon>
        <taxon>Flavobacteriia</taxon>
        <taxon>Flavobacteriales</taxon>
        <taxon>Flavobacteriaceae</taxon>
        <taxon>Winogradskyella</taxon>
    </lineage>
</organism>
<name>A0ABQ2BX99_9FLAO</name>
<feature type="region of interest" description="Disordered" evidence="2">
    <location>
        <begin position="1"/>
        <end position="86"/>
    </location>
</feature>
<feature type="compositionally biased region" description="Basic and acidic residues" evidence="2">
    <location>
        <begin position="10"/>
        <end position="21"/>
    </location>
</feature>
<proteinExistence type="predicted"/>
<reference evidence="4" key="1">
    <citation type="journal article" date="2019" name="Int. J. Syst. Evol. Microbiol.">
        <title>The Global Catalogue of Microorganisms (GCM) 10K type strain sequencing project: providing services to taxonomists for standard genome sequencing and annotation.</title>
        <authorList>
            <consortium name="The Broad Institute Genomics Platform"/>
            <consortium name="The Broad Institute Genome Sequencing Center for Infectious Disease"/>
            <person name="Wu L."/>
            <person name="Ma J."/>
        </authorList>
    </citation>
    <scope>NUCLEOTIDE SEQUENCE [LARGE SCALE GENOMIC DNA]</scope>
    <source>
        <strain evidence="4">CCM 8681</strain>
    </source>
</reference>
<evidence type="ECO:0000256" key="2">
    <source>
        <dbReference type="SAM" id="MobiDB-lite"/>
    </source>
</evidence>
<feature type="coiled-coil region" evidence="1">
    <location>
        <begin position="594"/>
        <end position="655"/>
    </location>
</feature>
<sequence>MSEIDNLQDADGKKEVDETKAEATPNQEQVEAKTEERVPEETSDTIADATKVVDENTSEETHVEEIESSNAEDAEDESNAERHKLEDKDYHAMSMEDLVSEFEKLLKNHKIQTISSHVKEIKSEFNSKYSALLEEKKEEFIADGGNSIDFYYSNDTKKSFNSAAKEYKQSINAYYKDREKSLKDNLENRLAIIEEIKGLVGVEENMGETYKHFKELQEKWRNAGPIPRDKYNNAWNTYHHHVERFYDFLHLNRDLRDMDFKHNYEQKLKIIQRAEELAAEENVNHSFRELQVLHKLWKEELGPVGKEHREEIWQRFSNATKTIHDKRQDYYADLDKAYEKNLVRKEDIIEKIKALNAEESNSHNVIQKRIKQLEALREEFFNAGKVPLKQNEATWKKFKDAVREFNRSKNKFYKNLKKDQYANLQQKLELIKVAEGNKDSDDFATVTPLMKDIQNQWKTIGHVPRKDSDKIWKQFKNACNHYFDRMHAERKAENQELYDAFDKKKELLESLKSFEFSDDAKADIIKLQDKIKTYKALGFVPQNKRFIDGKFYKAIDAAFDKLKMDKSKLEMIRFEGRLENLSGGDDTRQLDNEQNFIRKKIDEVKSEINQLENNLQFFSNVKDDNPLVKDVHKNIEKHKASLETWKSKLKRVREMYS</sequence>
<dbReference type="Pfam" id="PF03993">
    <property type="entry name" value="DUF349"/>
    <property type="match status" value="5"/>
</dbReference>
<keyword evidence="1" id="KW-0175">Coiled coil</keyword>
<feature type="compositionally biased region" description="Basic and acidic residues" evidence="2">
    <location>
        <begin position="51"/>
        <end position="65"/>
    </location>
</feature>